<dbReference type="NCBIfam" id="TIGR00254">
    <property type="entry name" value="GGDEF"/>
    <property type="match status" value="1"/>
</dbReference>
<reference evidence="4" key="1">
    <citation type="journal article" date="2014" name="Int. J. Syst. Evol. Microbiol.">
        <title>Complete genome of a new Firmicutes species belonging to the dominant human colonic microbiota ('Ruminococcus bicirculans') reveals two chromosomes and a selective capacity to utilize plant glucans.</title>
        <authorList>
            <consortium name="NISC Comparative Sequencing Program"/>
            <person name="Wegmann U."/>
            <person name="Louis P."/>
            <person name="Goesmann A."/>
            <person name="Henrissat B."/>
            <person name="Duncan S.H."/>
            <person name="Flint H.J."/>
        </authorList>
    </citation>
    <scope>NUCLEOTIDE SEQUENCE</scope>
    <source>
        <strain evidence="4">CGMCC 1.15931</strain>
    </source>
</reference>
<gene>
    <name evidence="4" type="ORF">GCM10011572_37270</name>
    <name evidence="5" type="ORF">GM672_03515</name>
</gene>
<evidence type="ECO:0000313" key="4">
    <source>
        <dbReference type="EMBL" id="GGC12379.1"/>
    </source>
</evidence>
<proteinExistence type="predicted"/>
<dbReference type="RefSeq" id="WP_155469129.1">
    <property type="nucleotide sequence ID" value="NZ_BMKG01000016.1"/>
</dbReference>
<dbReference type="SUPFAM" id="SSF51206">
    <property type="entry name" value="cAMP-binding domain-like"/>
    <property type="match status" value="1"/>
</dbReference>
<feature type="domain" description="GGDEF" evidence="3">
    <location>
        <begin position="196"/>
        <end position="330"/>
    </location>
</feature>
<evidence type="ECO:0000256" key="2">
    <source>
        <dbReference type="ARBA" id="ARBA00034247"/>
    </source>
</evidence>
<dbReference type="GO" id="GO:0052621">
    <property type="term" value="F:diguanylate cyclase activity"/>
    <property type="evidence" value="ECO:0007669"/>
    <property type="project" value="UniProtKB-EC"/>
</dbReference>
<dbReference type="PANTHER" id="PTHR45138">
    <property type="entry name" value="REGULATORY COMPONENTS OF SENSORY TRANSDUCTION SYSTEM"/>
    <property type="match status" value="1"/>
</dbReference>
<name>A0A6I3SSX3_9BURK</name>
<dbReference type="AlphaFoldDB" id="A0A6I3SSX3"/>
<dbReference type="GO" id="GO:1902201">
    <property type="term" value="P:negative regulation of bacterial-type flagellum-dependent cell motility"/>
    <property type="evidence" value="ECO:0007669"/>
    <property type="project" value="TreeGrafter"/>
</dbReference>
<dbReference type="CDD" id="cd01949">
    <property type="entry name" value="GGDEF"/>
    <property type="match status" value="1"/>
</dbReference>
<dbReference type="PANTHER" id="PTHR45138:SF9">
    <property type="entry name" value="DIGUANYLATE CYCLASE DGCM-RELATED"/>
    <property type="match status" value="1"/>
</dbReference>
<dbReference type="Gene3D" id="2.60.120.10">
    <property type="entry name" value="Jelly Rolls"/>
    <property type="match status" value="1"/>
</dbReference>
<dbReference type="FunFam" id="3.30.70.270:FF:000001">
    <property type="entry name" value="Diguanylate cyclase domain protein"/>
    <property type="match status" value="1"/>
</dbReference>
<dbReference type="EC" id="2.7.7.65" evidence="1"/>
<comment type="caution">
    <text evidence="5">The sequence shown here is derived from an EMBL/GenBank/DDBJ whole genome shotgun (WGS) entry which is preliminary data.</text>
</comment>
<dbReference type="SUPFAM" id="SSF55073">
    <property type="entry name" value="Nucleotide cyclase"/>
    <property type="match status" value="1"/>
</dbReference>
<dbReference type="InterPro" id="IPR043128">
    <property type="entry name" value="Rev_trsase/Diguanyl_cyclase"/>
</dbReference>
<dbReference type="InterPro" id="IPR014710">
    <property type="entry name" value="RmlC-like_jellyroll"/>
</dbReference>
<reference evidence="7" key="2">
    <citation type="journal article" date="2019" name="Int. J. Syst. Evol. Microbiol.">
        <title>The Global Catalogue of Microorganisms (GCM) 10K type strain sequencing project: providing services to taxonomists for standard genome sequencing and annotation.</title>
        <authorList>
            <consortium name="The Broad Institute Genomics Platform"/>
            <consortium name="The Broad Institute Genome Sequencing Center for Infectious Disease"/>
            <person name="Wu L."/>
            <person name="Ma J."/>
        </authorList>
    </citation>
    <scope>NUCLEOTIDE SEQUENCE [LARGE SCALE GENOMIC DNA]</scope>
    <source>
        <strain evidence="7">CGMCC 1.15931</strain>
    </source>
</reference>
<evidence type="ECO:0000313" key="5">
    <source>
        <dbReference type="EMBL" id="MTV51796.1"/>
    </source>
</evidence>
<reference evidence="5 6" key="3">
    <citation type="submission" date="2019-11" db="EMBL/GenBank/DDBJ databases">
        <title>Type strains purchased from KCTC, JCM and DSMZ.</title>
        <authorList>
            <person name="Lu H."/>
        </authorList>
    </citation>
    <scope>NUCLEOTIDE SEQUENCE [LARGE SCALE GENOMIC DNA]</scope>
    <source>
        <strain evidence="5 6">KCTC 52429</strain>
    </source>
</reference>
<dbReference type="InterPro" id="IPR018490">
    <property type="entry name" value="cNMP-bd_dom_sf"/>
</dbReference>
<dbReference type="SMART" id="SM00267">
    <property type="entry name" value="GGDEF"/>
    <property type="match status" value="1"/>
</dbReference>
<dbReference type="Gene3D" id="3.30.70.270">
    <property type="match status" value="1"/>
</dbReference>
<sequence>MKLLSNFAASSHQIADLHLFRDADARVAAALLAACPVMAAEAGEIVSDTSRPRLTIVLRGSLAVQPDARDGAAAGSVKIMAGESAGEQSVLDDEADLSCLVALEPCELLLIGADLAWRLIEESDGVARNLLRLLSFRVRAANVQLRKRQKLGEFYRQLSMNDGLTGLYNRAWLDDVLPRMIATAHAGNALPSSVPAPLSIIMIDLDRFKQFNDRHGHVQGDQALRTAAQVLSSALRPTDCAVRYGGEELMVLLPETSRAEAAAVAQRLCERMRHAVVFADMRLPLPHVTASFGVATLLPGQDGPALIVTADAALYRAKAAGRDRIDVDDGRALAAQAA</sequence>
<dbReference type="Proteomes" id="UP000622638">
    <property type="component" value="Unassembled WGS sequence"/>
</dbReference>
<evidence type="ECO:0000313" key="7">
    <source>
        <dbReference type="Proteomes" id="UP000622638"/>
    </source>
</evidence>
<evidence type="ECO:0000313" key="6">
    <source>
        <dbReference type="Proteomes" id="UP000430634"/>
    </source>
</evidence>
<dbReference type="InterPro" id="IPR050469">
    <property type="entry name" value="Diguanylate_Cyclase"/>
</dbReference>
<dbReference type="OrthoDB" id="9813903at2"/>
<dbReference type="GO" id="GO:0043709">
    <property type="term" value="P:cell adhesion involved in single-species biofilm formation"/>
    <property type="evidence" value="ECO:0007669"/>
    <property type="project" value="TreeGrafter"/>
</dbReference>
<accession>A0A6I3SSX3</accession>
<dbReference type="GO" id="GO:0005886">
    <property type="term" value="C:plasma membrane"/>
    <property type="evidence" value="ECO:0007669"/>
    <property type="project" value="TreeGrafter"/>
</dbReference>
<dbReference type="PROSITE" id="PS50887">
    <property type="entry name" value="GGDEF"/>
    <property type="match status" value="1"/>
</dbReference>
<dbReference type="InterPro" id="IPR029787">
    <property type="entry name" value="Nucleotide_cyclase"/>
</dbReference>
<dbReference type="InterPro" id="IPR000160">
    <property type="entry name" value="GGDEF_dom"/>
</dbReference>
<evidence type="ECO:0000256" key="1">
    <source>
        <dbReference type="ARBA" id="ARBA00012528"/>
    </source>
</evidence>
<evidence type="ECO:0000259" key="3">
    <source>
        <dbReference type="PROSITE" id="PS50887"/>
    </source>
</evidence>
<protein>
    <recommendedName>
        <fullName evidence="1">diguanylate cyclase</fullName>
        <ecNumber evidence="1">2.7.7.65</ecNumber>
    </recommendedName>
</protein>
<dbReference type="Pfam" id="PF00990">
    <property type="entry name" value="GGDEF"/>
    <property type="match status" value="1"/>
</dbReference>
<reference evidence="4" key="4">
    <citation type="submission" date="2024-05" db="EMBL/GenBank/DDBJ databases">
        <authorList>
            <person name="Sun Q."/>
            <person name="Zhou Y."/>
        </authorList>
    </citation>
    <scope>NUCLEOTIDE SEQUENCE</scope>
    <source>
        <strain evidence="4">CGMCC 1.15931</strain>
    </source>
</reference>
<dbReference type="EMBL" id="BMKG01000016">
    <property type="protein sequence ID" value="GGC12379.1"/>
    <property type="molecule type" value="Genomic_DNA"/>
</dbReference>
<comment type="catalytic activity">
    <reaction evidence="2">
        <text>2 GTP = 3',3'-c-di-GMP + 2 diphosphate</text>
        <dbReference type="Rhea" id="RHEA:24898"/>
        <dbReference type="ChEBI" id="CHEBI:33019"/>
        <dbReference type="ChEBI" id="CHEBI:37565"/>
        <dbReference type="ChEBI" id="CHEBI:58805"/>
        <dbReference type="EC" id="2.7.7.65"/>
    </reaction>
</comment>
<dbReference type="EMBL" id="WNKZ01000005">
    <property type="protein sequence ID" value="MTV51796.1"/>
    <property type="molecule type" value="Genomic_DNA"/>
</dbReference>
<dbReference type="Proteomes" id="UP000430634">
    <property type="component" value="Unassembled WGS sequence"/>
</dbReference>
<organism evidence="5 6">
    <name type="scientific">Pseudoduganella buxea</name>
    <dbReference type="NCBI Taxonomy" id="1949069"/>
    <lineage>
        <taxon>Bacteria</taxon>
        <taxon>Pseudomonadati</taxon>
        <taxon>Pseudomonadota</taxon>
        <taxon>Betaproteobacteria</taxon>
        <taxon>Burkholderiales</taxon>
        <taxon>Oxalobacteraceae</taxon>
        <taxon>Telluria group</taxon>
        <taxon>Pseudoduganella</taxon>
    </lineage>
</organism>
<keyword evidence="7" id="KW-1185">Reference proteome</keyword>